<comment type="caution">
    <text evidence="1">The sequence shown here is derived from an EMBL/GenBank/DDBJ whole genome shotgun (WGS) entry which is preliminary data.</text>
</comment>
<sequence length="48" mass="4829">MAPGRKGLTSGAIKGLTVRGVFYQGAGGCSSLLHTVLEGCAQQSGTVY</sequence>
<evidence type="ECO:0000313" key="2">
    <source>
        <dbReference type="Proteomes" id="UP001162483"/>
    </source>
</evidence>
<accession>A0ABN9DCW7</accession>
<proteinExistence type="predicted"/>
<gene>
    <name evidence="1" type="ORF">SPARVUS_LOCUS7056827</name>
</gene>
<dbReference type="Proteomes" id="UP001162483">
    <property type="component" value="Unassembled WGS sequence"/>
</dbReference>
<organism evidence="1 2">
    <name type="scientific">Staurois parvus</name>
    <dbReference type="NCBI Taxonomy" id="386267"/>
    <lineage>
        <taxon>Eukaryota</taxon>
        <taxon>Metazoa</taxon>
        <taxon>Chordata</taxon>
        <taxon>Craniata</taxon>
        <taxon>Vertebrata</taxon>
        <taxon>Euteleostomi</taxon>
        <taxon>Amphibia</taxon>
        <taxon>Batrachia</taxon>
        <taxon>Anura</taxon>
        <taxon>Neobatrachia</taxon>
        <taxon>Ranoidea</taxon>
        <taxon>Ranidae</taxon>
        <taxon>Staurois</taxon>
    </lineage>
</organism>
<keyword evidence="2" id="KW-1185">Reference proteome</keyword>
<reference evidence="1" key="1">
    <citation type="submission" date="2023-05" db="EMBL/GenBank/DDBJ databases">
        <authorList>
            <person name="Stuckert A."/>
        </authorList>
    </citation>
    <scope>NUCLEOTIDE SEQUENCE</scope>
</reference>
<protein>
    <submittedName>
        <fullName evidence="1">Uncharacterized protein</fullName>
    </submittedName>
</protein>
<evidence type="ECO:0000313" key="1">
    <source>
        <dbReference type="EMBL" id="CAI9570133.1"/>
    </source>
</evidence>
<dbReference type="EMBL" id="CATNWA010014296">
    <property type="protein sequence ID" value="CAI9570133.1"/>
    <property type="molecule type" value="Genomic_DNA"/>
</dbReference>
<name>A0ABN9DCW7_9NEOB</name>